<dbReference type="InterPro" id="IPR013022">
    <property type="entry name" value="Xyl_isomerase-like_TIM-brl"/>
</dbReference>
<protein>
    <submittedName>
        <fullName evidence="2">Sugar phosphate isomerase/epimerase</fullName>
    </submittedName>
</protein>
<dbReference type="AlphaFoldDB" id="A0A494XWB9"/>
<sequence length="284" mass="31812">MKLELYKTFWGFDGGPDDAAPLVRAAGFDGIEAPVPAQGAERERFARSIEALGMPLIAEITTAGSYVPERSATPDDHLRDLEAKIVWGKPLRPRFFNVMAGCDAWPAETQRAFFERAVGLAEKHDVVCSFETHRGRSFFNPWITAEVARAVPTLKLTCDFSHWVSVCERLLESEWDVIDALAPHAHHIHARVGYPQGPQVPHPAAPEYAACLASHQRMWEALWASQIARGYTVTTMTPEFGPDGYLHTLPFTNAPVADLWDVNTWMGREERRHLAQFLSERHAA</sequence>
<dbReference type="Pfam" id="PF01261">
    <property type="entry name" value="AP_endonuc_2"/>
    <property type="match status" value="1"/>
</dbReference>
<dbReference type="Proteomes" id="UP000270342">
    <property type="component" value="Unassembled WGS sequence"/>
</dbReference>
<reference evidence="2 3" key="1">
    <citation type="submission" date="2018-10" db="EMBL/GenBank/DDBJ databases">
        <title>Robbsia sp. DHC34, isolated from soil.</title>
        <authorList>
            <person name="Gao Z.-H."/>
            <person name="Qiu L.-H."/>
        </authorList>
    </citation>
    <scope>NUCLEOTIDE SEQUENCE [LARGE SCALE GENOMIC DNA]</scope>
    <source>
        <strain evidence="2 3">DHC34</strain>
    </source>
</reference>
<dbReference type="GO" id="GO:0016853">
    <property type="term" value="F:isomerase activity"/>
    <property type="evidence" value="ECO:0007669"/>
    <property type="project" value="UniProtKB-KW"/>
</dbReference>
<evidence type="ECO:0000313" key="2">
    <source>
        <dbReference type="EMBL" id="RKP54903.1"/>
    </source>
</evidence>
<keyword evidence="3" id="KW-1185">Reference proteome</keyword>
<evidence type="ECO:0000259" key="1">
    <source>
        <dbReference type="Pfam" id="PF01261"/>
    </source>
</evidence>
<dbReference type="RefSeq" id="WP_121087592.1">
    <property type="nucleotide sequence ID" value="NZ_RBZU01000005.1"/>
</dbReference>
<dbReference type="InterPro" id="IPR036237">
    <property type="entry name" value="Xyl_isomerase-like_sf"/>
</dbReference>
<accession>A0A494XWB9</accession>
<comment type="caution">
    <text evidence="2">The sequence shown here is derived from an EMBL/GenBank/DDBJ whole genome shotgun (WGS) entry which is preliminary data.</text>
</comment>
<name>A0A494XWB9_9BURK</name>
<gene>
    <name evidence="2" type="ORF">D7S86_14545</name>
</gene>
<dbReference type="OrthoDB" id="2555274at2"/>
<dbReference type="EMBL" id="RBZU01000005">
    <property type="protein sequence ID" value="RKP54903.1"/>
    <property type="molecule type" value="Genomic_DNA"/>
</dbReference>
<proteinExistence type="predicted"/>
<organism evidence="2 3">
    <name type="scientific">Pararobbsia silviterrae</name>
    <dbReference type="NCBI Taxonomy" id="1792498"/>
    <lineage>
        <taxon>Bacteria</taxon>
        <taxon>Pseudomonadati</taxon>
        <taxon>Pseudomonadota</taxon>
        <taxon>Betaproteobacteria</taxon>
        <taxon>Burkholderiales</taxon>
        <taxon>Burkholderiaceae</taxon>
        <taxon>Pararobbsia</taxon>
    </lineage>
</organism>
<evidence type="ECO:0000313" key="3">
    <source>
        <dbReference type="Proteomes" id="UP000270342"/>
    </source>
</evidence>
<dbReference type="SUPFAM" id="SSF51658">
    <property type="entry name" value="Xylose isomerase-like"/>
    <property type="match status" value="1"/>
</dbReference>
<keyword evidence="2" id="KW-0413">Isomerase</keyword>
<dbReference type="Gene3D" id="3.20.20.150">
    <property type="entry name" value="Divalent-metal-dependent TIM barrel enzymes"/>
    <property type="match status" value="1"/>
</dbReference>
<feature type="domain" description="Xylose isomerase-like TIM barrel" evidence="1">
    <location>
        <begin position="22"/>
        <end position="190"/>
    </location>
</feature>